<dbReference type="RefSeq" id="WP_345182160.1">
    <property type="nucleotide sequence ID" value="NZ_BAABFQ010000010.1"/>
</dbReference>
<evidence type="ECO:0008006" key="3">
    <source>
        <dbReference type="Google" id="ProtNLM"/>
    </source>
</evidence>
<dbReference type="Proteomes" id="UP001595956">
    <property type="component" value="Unassembled WGS sequence"/>
</dbReference>
<comment type="caution">
    <text evidence="1">The sequence shown here is derived from an EMBL/GenBank/DDBJ whole genome shotgun (WGS) entry which is preliminary data.</text>
</comment>
<evidence type="ECO:0000313" key="1">
    <source>
        <dbReference type="EMBL" id="MFC5495690.1"/>
    </source>
</evidence>
<evidence type="ECO:0000313" key="2">
    <source>
        <dbReference type="Proteomes" id="UP001595956"/>
    </source>
</evidence>
<proteinExistence type="predicted"/>
<sequence>MSTQHTRVRHLAAAMTLVMSVLTLYLAGGAGAEEARSDRFAGTWVGSVEQAGSPGYRAKVTIIREGRGYRANVRYPELLCGGVWSLEDRAGDTLRFTEHIRYGGVCADGVAITVTAGSGGSLDYVATFGGESATARLDPAQGRVGPGIPEPGHGLRQWPTDQQEAGAPLMIWFGAAWRVGEWDLGLPTWSSCIEQDLCVAGARDDVGVVQRGAEGYYTVDEFSVDMPARYHLRKLGFSRATVRNLLS</sequence>
<gene>
    <name evidence="1" type="ORF">ACFPKY_21475</name>
</gene>
<accession>A0ABW0N5D9</accession>
<organism evidence="1 2">
    <name type="scientific">Nocardioides caricicola</name>
    <dbReference type="NCBI Taxonomy" id="634770"/>
    <lineage>
        <taxon>Bacteria</taxon>
        <taxon>Bacillati</taxon>
        <taxon>Actinomycetota</taxon>
        <taxon>Actinomycetes</taxon>
        <taxon>Propionibacteriales</taxon>
        <taxon>Nocardioidaceae</taxon>
        <taxon>Nocardioides</taxon>
    </lineage>
</organism>
<reference evidence="2" key="1">
    <citation type="journal article" date="2019" name="Int. J. Syst. Evol. Microbiol.">
        <title>The Global Catalogue of Microorganisms (GCM) 10K type strain sequencing project: providing services to taxonomists for standard genome sequencing and annotation.</title>
        <authorList>
            <consortium name="The Broad Institute Genomics Platform"/>
            <consortium name="The Broad Institute Genome Sequencing Center for Infectious Disease"/>
            <person name="Wu L."/>
            <person name="Ma J."/>
        </authorList>
    </citation>
    <scope>NUCLEOTIDE SEQUENCE [LARGE SCALE GENOMIC DNA]</scope>
    <source>
        <strain evidence="2">KACC 13778</strain>
    </source>
</reference>
<dbReference type="EMBL" id="JBHSMD010000011">
    <property type="protein sequence ID" value="MFC5495690.1"/>
    <property type="molecule type" value="Genomic_DNA"/>
</dbReference>
<name>A0ABW0N5D9_9ACTN</name>
<protein>
    <recommendedName>
        <fullName evidence="3">APCDD1 domain-containing protein</fullName>
    </recommendedName>
</protein>
<keyword evidence="2" id="KW-1185">Reference proteome</keyword>